<evidence type="ECO:0000313" key="3">
    <source>
        <dbReference type="Proteomes" id="UP000587586"/>
    </source>
</evidence>
<comment type="caution">
    <text evidence="2">The sequence shown here is derived from an EMBL/GenBank/DDBJ whole genome shotgun (WGS) entry which is preliminary data.</text>
</comment>
<sequence>MELMVVATLAIVFYFGYLTVRDLLDDCRREGLLEEVRYCGNVARGWSNRLVRFANAEKVVRRSLRVTPCSGTAAVVRVMQNPITCRLSRNCWR</sequence>
<keyword evidence="1" id="KW-0472">Membrane</keyword>
<reference evidence="3" key="1">
    <citation type="submission" date="2020-06" db="EMBL/GenBank/DDBJ databases">
        <title>Draft genomic sequecing of Geomonas sp. Red745.</title>
        <authorList>
            <person name="Itoh H."/>
            <person name="Xu Z.X."/>
            <person name="Ushijima N."/>
            <person name="Masuda Y."/>
            <person name="Shiratori Y."/>
            <person name="Senoo K."/>
        </authorList>
    </citation>
    <scope>NUCLEOTIDE SEQUENCE [LARGE SCALE GENOMIC DNA]</scope>
    <source>
        <strain evidence="3">Red745</strain>
    </source>
</reference>
<organism evidence="2 3">
    <name type="scientific">Geomonas limicola</name>
    <dbReference type="NCBI Taxonomy" id="2740186"/>
    <lineage>
        <taxon>Bacteria</taxon>
        <taxon>Pseudomonadati</taxon>
        <taxon>Thermodesulfobacteriota</taxon>
        <taxon>Desulfuromonadia</taxon>
        <taxon>Geobacterales</taxon>
        <taxon>Geobacteraceae</taxon>
        <taxon>Geomonas</taxon>
    </lineage>
</organism>
<name>A0A6V8NB58_9BACT</name>
<keyword evidence="1" id="KW-0812">Transmembrane</keyword>
<keyword evidence="3" id="KW-1185">Reference proteome</keyword>
<evidence type="ECO:0000256" key="1">
    <source>
        <dbReference type="SAM" id="Phobius"/>
    </source>
</evidence>
<keyword evidence="1" id="KW-1133">Transmembrane helix</keyword>
<proteinExistence type="predicted"/>
<evidence type="ECO:0000313" key="2">
    <source>
        <dbReference type="EMBL" id="GFO68773.1"/>
    </source>
</evidence>
<gene>
    <name evidence="2" type="ORF">GMLC_23520</name>
</gene>
<dbReference type="EMBL" id="BLXZ01000004">
    <property type="protein sequence ID" value="GFO68773.1"/>
    <property type="molecule type" value="Genomic_DNA"/>
</dbReference>
<protein>
    <submittedName>
        <fullName evidence="2">Uncharacterized protein</fullName>
    </submittedName>
</protein>
<dbReference type="RefSeq" id="WP_183361322.1">
    <property type="nucleotide sequence ID" value="NZ_BLXZ01000004.1"/>
</dbReference>
<feature type="transmembrane region" description="Helical" evidence="1">
    <location>
        <begin position="6"/>
        <end position="24"/>
    </location>
</feature>
<dbReference type="AlphaFoldDB" id="A0A6V8NB58"/>
<dbReference type="Proteomes" id="UP000587586">
    <property type="component" value="Unassembled WGS sequence"/>
</dbReference>
<accession>A0A6V8NB58</accession>